<evidence type="ECO:0000259" key="1">
    <source>
        <dbReference type="Pfam" id="PF01878"/>
    </source>
</evidence>
<dbReference type="Pfam" id="PF01878">
    <property type="entry name" value="EVE"/>
    <property type="match status" value="1"/>
</dbReference>
<dbReference type="PANTHER" id="PTHR14087:SF7">
    <property type="entry name" value="THYMOCYTE NUCLEAR PROTEIN 1"/>
    <property type="match status" value="1"/>
</dbReference>
<sequence>MAYWLYKSEPFKWSWQMQKDVGEAGEEWTGVRNYQARNNMRAMKIGEKGFFYHSNEGLEIVGITEVCALSHPDSTAGEDPRWDCVDIRAVRDMPRPVSLKDIKANPKLANMSLVTSMRLSVQPVTEEEWIEVCRMGGLDNPPR</sequence>
<dbReference type="RefSeq" id="WP_160787112.1">
    <property type="nucleotide sequence ID" value="NZ_CP086610.1"/>
</dbReference>
<dbReference type="InterPro" id="IPR052181">
    <property type="entry name" value="5hmC_binding"/>
</dbReference>
<dbReference type="SUPFAM" id="SSF88697">
    <property type="entry name" value="PUA domain-like"/>
    <property type="match status" value="1"/>
</dbReference>
<feature type="domain" description="EVE" evidence="1">
    <location>
        <begin position="2"/>
        <end position="135"/>
    </location>
</feature>
<dbReference type="OrthoDB" id="9791347at2"/>
<dbReference type="AlphaFoldDB" id="A0A6N8TKU3"/>
<dbReference type="EMBL" id="WUML01000014">
    <property type="protein sequence ID" value="MXO01744.1"/>
    <property type="molecule type" value="Genomic_DNA"/>
</dbReference>
<comment type="caution">
    <text evidence="2">The sequence shown here is derived from an EMBL/GenBank/DDBJ whole genome shotgun (WGS) entry which is preliminary data.</text>
</comment>
<organism evidence="2 3">
    <name type="scientific">Shinella zoogloeoides</name>
    <name type="common">Crabtreella saccharophila</name>
    <dbReference type="NCBI Taxonomy" id="352475"/>
    <lineage>
        <taxon>Bacteria</taxon>
        <taxon>Pseudomonadati</taxon>
        <taxon>Pseudomonadota</taxon>
        <taxon>Alphaproteobacteria</taxon>
        <taxon>Hyphomicrobiales</taxon>
        <taxon>Rhizobiaceae</taxon>
        <taxon>Shinella</taxon>
    </lineage>
</organism>
<dbReference type="PANTHER" id="PTHR14087">
    <property type="entry name" value="THYMOCYTE NUCLEAR PROTEIN 1"/>
    <property type="match status" value="1"/>
</dbReference>
<accession>A0A6N8TKU3</accession>
<dbReference type="Gene3D" id="3.10.590.10">
    <property type="entry name" value="ph1033 like domains"/>
    <property type="match status" value="1"/>
</dbReference>
<protein>
    <submittedName>
        <fullName evidence="2">EVE domain-containing protein</fullName>
    </submittedName>
</protein>
<proteinExistence type="predicted"/>
<evidence type="ECO:0000313" key="2">
    <source>
        <dbReference type="EMBL" id="MXO01744.1"/>
    </source>
</evidence>
<evidence type="ECO:0000313" key="3">
    <source>
        <dbReference type="Proteomes" id="UP000440304"/>
    </source>
</evidence>
<dbReference type="Proteomes" id="UP000440304">
    <property type="component" value="Unassembled WGS sequence"/>
</dbReference>
<dbReference type="InterPro" id="IPR047197">
    <property type="entry name" value="THYN1-like_EVE"/>
</dbReference>
<dbReference type="CDD" id="cd21133">
    <property type="entry name" value="EVE"/>
    <property type="match status" value="1"/>
</dbReference>
<reference evidence="2 3" key="1">
    <citation type="submission" date="2019-12" db="EMBL/GenBank/DDBJ databases">
        <title>Shinella granuli gen. nov., sp. nov., and proposal of the reclassification of Zoogloea ramigera ATCC 19623 as Shinella zoogloeoides sp. nov.</title>
        <authorList>
            <person name="Gao J."/>
        </authorList>
    </citation>
    <scope>NUCLEOTIDE SEQUENCE [LARGE SCALE GENOMIC DNA]</scope>
    <source>
        <strain evidence="2 3">DSM 287</strain>
    </source>
</reference>
<dbReference type="InterPro" id="IPR015947">
    <property type="entry name" value="PUA-like_sf"/>
</dbReference>
<name>A0A6N8TKU3_SHIZO</name>
<dbReference type="InterPro" id="IPR002740">
    <property type="entry name" value="EVE_domain"/>
</dbReference>
<gene>
    <name evidence="2" type="ORF">GR156_15600</name>
</gene>